<name>A0A011PWA6_9PROT</name>
<evidence type="ECO:0000313" key="1">
    <source>
        <dbReference type="EMBL" id="EXI81125.1"/>
    </source>
</evidence>
<comment type="caution">
    <text evidence="1">The sequence shown here is derived from an EMBL/GenBank/DDBJ whole genome shotgun (WGS) entry which is preliminary data.</text>
</comment>
<reference evidence="1 2" key="1">
    <citation type="submission" date="2014-02" db="EMBL/GenBank/DDBJ databases">
        <title>Expanding our view of genomic diversity in Candidatus Accumulibacter clades.</title>
        <authorList>
            <person name="Skennerton C.T."/>
            <person name="Barr J.J."/>
            <person name="Slater F.R."/>
            <person name="Bond P.L."/>
            <person name="Tyson G.W."/>
        </authorList>
    </citation>
    <scope>NUCLEOTIDE SEQUENCE [LARGE SCALE GENOMIC DNA]</scope>
    <source>
        <strain evidence="2">BA-92</strain>
    </source>
</reference>
<evidence type="ECO:0000313" key="2">
    <source>
        <dbReference type="Proteomes" id="UP000021816"/>
    </source>
</evidence>
<proteinExistence type="predicted"/>
<gene>
    <name evidence="1" type="ORF">AW10_01325</name>
</gene>
<dbReference type="AlphaFoldDB" id="A0A011PWA6"/>
<organism evidence="1 2">
    <name type="scientific">Candidatus Accumulibacter appositus</name>
    <dbReference type="NCBI Taxonomy" id="1454003"/>
    <lineage>
        <taxon>Bacteria</taxon>
        <taxon>Pseudomonadati</taxon>
        <taxon>Pseudomonadota</taxon>
        <taxon>Betaproteobacteria</taxon>
        <taxon>Candidatus Accumulibacter</taxon>
    </lineage>
</organism>
<dbReference type="EMBL" id="JEMX01000026">
    <property type="protein sequence ID" value="EXI81125.1"/>
    <property type="molecule type" value="Genomic_DNA"/>
</dbReference>
<dbReference type="Proteomes" id="UP000021816">
    <property type="component" value="Unassembled WGS sequence"/>
</dbReference>
<sequence>MSFRNSDFWNDLRVPAAPHTACGSERAIYREERRFRCHFRNVGGGALRGAGSLLGRPAILNGACHPGCFRWMAAPKSACRSARANRCECHLTGNCTCRMRKVISLAGEGRVVCKIRLAKGERSVSHLRRYVFALAQLLPACAFYARAHDAPLPLSPTFPFASCGSGKRQLQGLRTVQLCSPLAQELARRTALWHDVLP</sequence>
<dbReference type="STRING" id="1454003.AW10_01325"/>
<protein>
    <submittedName>
        <fullName evidence="1">Uncharacterized protein</fullName>
    </submittedName>
</protein>
<accession>A0A011PWA6</accession>